<dbReference type="RefSeq" id="WP_264849305.1">
    <property type="nucleotide sequence ID" value="NZ_BRXR01000001.1"/>
</dbReference>
<gene>
    <name evidence="3" type="ORF">bsdE14_14480</name>
</gene>
<protein>
    <submittedName>
        <fullName evidence="3">Exported protein</fullName>
    </submittedName>
</protein>
<accession>A0ABQ5N488</accession>
<keyword evidence="4" id="KW-1185">Reference proteome</keyword>
<dbReference type="Pfam" id="PF04294">
    <property type="entry name" value="VanW"/>
    <property type="match status" value="1"/>
</dbReference>
<dbReference type="InterPro" id="IPR007391">
    <property type="entry name" value="Vancomycin_resist_VanW"/>
</dbReference>
<dbReference type="Proteomes" id="UP001208567">
    <property type="component" value="Unassembled WGS sequence"/>
</dbReference>
<evidence type="ECO:0000313" key="4">
    <source>
        <dbReference type="Proteomes" id="UP001208567"/>
    </source>
</evidence>
<comment type="caution">
    <text evidence="3">The sequence shown here is derived from an EMBL/GenBank/DDBJ whole genome shotgun (WGS) entry which is preliminary data.</text>
</comment>
<dbReference type="PANTHER" id="PTHR35788:SF1">
    <property type="entry name" value="EXPORTED PROTEIN"/>
    <property type="match status" value="1"/>
</dbReference>
<dbReference type="Pfam" id="PF07501">
    <property type="entry name" value="G5"/>
    <property type="match status" value="1"/>
</dbReference>
<reference evidence="3 4" key="1">
    <citation type="journal article" date="2024" name="Int. J. Syst. Evol. Microbiol.">
        <title>Clostridium omnivorum sp. nov., isolated from anoxic soil under the treatment of reductive soil disinfestation.</title>
        <authorList>
            <person name="Ueki A."/>
            <person name="Tonouchi A."/>
            <person name="Kaku N."/>
            <person name="Honma S."/>
            <person name="Ueki K."/>
        </authorList>
    </citation>
    <scope>NUCLEOTIDE SEQUENCE [LARGE SCALE GENOMIC DNA]</scope>
    <source>
        <strain evidence="3 4">E14</strain>
    </source>
</reference>
<dbReference type="SMART" id="SM01208">
    <property type="entry name" value="G5"/>
    <property type="match status" value="1"/>
</dbReference>
<dbReference type="PROSITE" id="PS51109">
    <property type="entry name" value="G5"/>
    <property type="match status" value="1"/>
</dbReference>
<evidence type="ECO:0000256" key="1">
    <source>
        <dbReference type="ARBA" id="ARBA00022729"/>
    </source>
</evidence>
<evidence type="ECO:0000313" key="3">
    <source>
        <dbReference type="EMBL" id="GLC30038.1"/>
    </source>
</evidence>
<dbReference type="Gene3D" id="2.20.230.10">
    <property type="entry name" value="Resuscitation-promoting factor rpfb"/>
    <property type="match status" value="1"/>
</dbReference>
<dbReference type="EMBL" id="BRXR01000001">
    <property type="protein sequence ID" value="GLC30038.1"/>
    <property type="molecule type" value="Genomic_DNA"/>
</dbReference>
<dbReference type="InterPro" id="IPR022029">
    <property type="entry name" value="YoaR-like_PG-bd"/>
</dbReference>
<dbReference type="InterPro" id="IPR052913">
    <property type="entry name" value="Glycopeptide_resist_protein"/>
</dbReference>
<dbReference type="InterPro" id="IPR011098">
    <property type="entry name" value="G5_dom"/>
</dbReference>
<proteinExistence type="predicted"/>
<evidence type="ECO:0000259" key="2">
    <source>
        <dbReference type="PROSITE" id="PS51109"/>
    </source>
</evidence>
<name>A0ABQ5N488_9CLOT</name>
<feature type="domain" description="G5" evidence="2">
    <location>
        <begin position="377"/>
        <end position="456"/>
    </location>
</feature>
<dbReference type="PANTHER" id="PTHR35788">
    <property type="entry name" value="EXPORTED PROTEIN-RELATED"/>
    <property type="match status" value="1"/>
</dbReference>
<sequence length="456" mass="50816">MKPRKYKLTFAAKILIMQFILCSIAVFAGFTFRAYAEGKKWDNVVYPGISIANIDLSGKTKEEGIALVKSKYVDELYKKKIEIQALDKVYIVEGSKLISNYDIDSAVNSAFNYGKNLGVLKKGRLIRKGAEREFRVSFNYNEAYIKEFVASIAGEINKSPTNATVEKMPDGSIKVVDAIDGYKIENEKLESSIKKVVCESVNDTAIKAPIQELHAAVTKEVLSTIDYNIASFHTDYLSSSPERSQNIELAARFINGRCLLPGEVFSFNDIVGERTKERGFKEAGVIVGNKVESGYGGGICQVSSTLYNAVLKTGLKPVERTHHTLPSTYVDLGLDATVDWNDIDFKFENTFNYPLFIEANTKNKVLYINLYSNSSLAKRKYVITNNIYKTIQSTTKVVDDPNLPIGQVEDVQKGHDGYMVRVIRNVVENGIVVNSEIISDDFYNPVTGVTKVGIKQ</sequence>
<keyword evidence="1" id="KW-0732">Signal</keyword>
<organism evidence="3 4">
    <name type="scientific">Clostridium omnivorum</name>
    <dbReference type="NCBI Taxonomy" id="1604902"/>
    <lineage>
        <taxon>Bacteria</taxon>
        <taxon>Bacillati</taxon>
        <taxon>Bacillota</taxon>
        <taxon>Clostridia</taxon>
        <taxon>Eubacteriales</taxon>
        <taxon>Clostridiaceae</taxon>
        <taxon>Clostridium</taxon>
    </lineage>
</organism>
<dbReference type="Pfam" id="PF12229">
    <property type="entry name" value="PG_binding_4"/>
    <property type="match status" value="1"/>
</dbReference>